<feature type="domain" description="HTH LytTR-type" evidence="4">
    <location>
        <begin position="141"/>
        <end position="234"/>
    </location>
</feature>
<keyword evidence="2" id="KW-0597">Phosphoprotein</keyword>
<dbReference type="InterPro" id="IPR007492">
    <property type="entry name" value="LytTR_DNA-bd_dom"/>
</dbReference>
<dbReference type="RefSeq" id="WP_144910410.1">
    <property type="nucleotide sequence ID" value="NZ_VLLI01000002.1"/>
</dbReference>
<name>A0A562UDV7_9SPHI</name>
<dbReference type="InterPro" id="IPR001789">
    <property type="entry name" value="Sig_transdc_resp-reg_receiver"/>
</dbReference>
<sequence length="237" mass="27544">MIRCLLVDDEPLALDLLEDSLKHVNYIQVVGRCRTAAEAIILLQKDDIDLLFCDIQMPGLNGLQLVKSLIKKPMVIFVTAYEKFALEGFELDVIDYLVKPVSLERFLKACYKAHIQFELRKKTPEEIVNKRNHFFMHADYNLVKVNFNDIEYVEGLKDYVKINLANQAKPIVSRTSIKSLQLQLPPDQFYRVHKSYIINIDHVLYIRRGKIITTTAELPLSDNYRDVINKMTSDRVE</sequence>
<reference evidence="5 6" key="1">
    <citation type="submission" date="2019-07" db="EMBL/GenBank/DDBJ databases">
        <title>Genomic Encyclopedia of Archaeal and Bacterial Type Strains, Phase II (KMG-II): from individual species to whole genera.</title>
        <authorList>
            <person name="Goeker M."/>
        </authorList>
    </citation>
    <scope>NUCLEOTIDE SEQUENCE [LARGE SCALE GENOMIC DNA]</scope>
    <source>
        <strain evidence="5 6">ATCC BAA-1854</strain>
    </source>
</reference>
<proteinExistence type="predicted"/>
<dbReference type="Pfam" id="PF04397">
    <property type="entry name" value="LytTR"/>
    <property type="match status" value="1"/>
</dbReference>
<dbReference type="Pfam" id="PF00072">
    <property type="entry name" value="Response_reg"/>
    <property type="match status" value="1"/>
</dbReference>
<dbReference type="GO" id="GO:0006355">
    <property type="term" value="P:regulation of DNA-templated transcription"/>
    <property type="evidence" value="ECO:0007669"/>
    <property type="project" value="TreeGrafter"/>
</dbReference>
<dbReference type="Gene3D" id="2.40.50.1020">
    <property type="entry name" value="LytTr DNA-binding domain"/>
    <property type="match status" value="1"/>
</dbReference>
<dbReference type="PROSITE" id="PS50110">
    <property type="entry name" value="RESPONSE_REGULATORY"/>
    <property type="match status" value="1"/>
</dbReference>
<evidence type="ECO:0000313" key="5">
    <source>
        <dbReference type="EMBL" id="TWJ03575.1"/>
    </source>
</evidence>
<evidence type="ECO:0000256" key="1">
    <source>
        <dbReference type="ARBA" id="ARBA00023125"/>
    </source>
</evidence>
<dbReference type="AlphaFoldDB" id="A0A562UDV7"/>
<keyword evidence="1" id="KW-0238">DNA-binding</keyword>
<dbReference type="Proteomes" id="UP000317010">
    <property type="component" value="Unassembled WGS sequence"/>
</dbReference>
<dbReference type="InterPro" id="IPR039420">
    <property type="entry name" value="WalR-like"/>
</dbReference>
<dbReference type="InterPro" id="IPR011006">
    <property type="entry name" value="CheY-like_superfamily"/>
</dbReference>
<feature type="domain" description="Response regulatory" evidence="3">
    <location>
        <begin position="3"/>
        <end position="114"/>
    </location>
</feature>
<dbReference type="PANTHER" id="PTHR48111">
    <property type="entry name" value="REGULATOR OF RPOS"/>
    <property type="match status" value="1"/>
</dbReference>
<keyword evidence="6" id="KW-1185">Reference proteome</keyword>
<evidence type="ECO:0000256" key="2">
    <source>
        <dbReference type="PROSITE-ProRule" id="PRU00169"/>
    </source>
</evidence>
<dbReference type="SUPFAM" id="SSF52172">
    <property type="entry name" value="CheY-like"/>
    <property type="match status" value="1"/>
</dbReference>
<dbReference type="PANTHER" id="PTHR48111:SF17">
    <property type="entry name" value="TRANSCRIPTIONAL REGULATORY PROTEIN YPDB"/>
    <property type="match status" value="1"/>
</dbReference>
<evidence type="ECO:0000259" key="4">
    <source>
        <dbReference type="PROSITE" id="PS50930"/>
    </source>
</evidence>
<dbReference type="PROSITE" id="PS50930">
    <property type="entry name" value="HTH_LYTTR"/>
    <property type="match status" value="1"/>
</dbReference>
<dbReference type="GO" id="GO:0000156">
    <property type="term" value="F:phosphorelay response regulator activity"/>
    <property type="evidence" value="ECO:0007669"/>
    <property type="project" value="TreeGrafter"/>
</dbReference>
<evidence type="ECO:0000259" key="3">
    <source>
        <dbReference type="PROSITE" id="PS50110"/>
    </source>
</evidence>
<gene>
    <name evidence="5" type="ORF">JN11_01121</name>
</gene>
<dbReference type="SMART" id="SM00850">
    <property type="entry name" value="LytTR"/>
    <property type="match status" value="1"/>
</dbReference>
<protein>
    <submittedName>
        <fullName evidence="5">LytTR family two component transcriptional regulator</fullName>
    </submittedName>
</protein>
<dbReference type="OrthoDB" id="9787344at2"/>
<dbReference type="SMART" id="SM00448">
    <property type="entry name" value="REC"/>
    <property type="match status" value="1"/>
</dbReference>
<evidence type="ECO:0000313" key="6">
    <source>
        <dbReference type="Proteomes" id="UP000317010"/>
    </source>
</evidence>
<comment type="caution">
    <text evidence="5">The sequence shown here is derived from an EMBL/GenBank/DDBJ whole genome shotgun (WGS) entry which is preliminary data.</text>
</comment>
<dbReference type="GO" id="GO:0032993">
    <property type="term" value="C:protein-DNA complex"/>
    <property type="evidence" value="ECO:0007669"/>
    <property type="project" value="TreeGrafter"/>
</dbReference>
<dbReference type="GO" id="GO:0000976">
    <property type="term" value="F:transcription cis-regulatory region binding"/>
    <property type="evidence" value="ECO:0007669"/>
    <property type="project" value="TreeGrafter"/>
</dbReference>
<dbReference type="EMBL" id="VLLI01000002">
    <property type="protein sequence ID" value="TWJ03575.1"/>
    <property type="molecule type" value="Genomic_DNA"/>
</dbReference>
<feature type="modified residue" description="4-aspartylphosphate" evidence="2">
    <location>
        <position position="54"/>
    </location>
</feature>
<dbReference type="Gene3D" id="3.40.50.2300">
    <property type="match status" value="1"/>
</dbReference>
<organism evidence="5 6">
    <name type="scientific">Mucilaginibacter frigoritolerans</name>
    <dbReference type="NCBI Taxonomy" id="652788"/>
    <lineage>
        <taxon>Bacteria</taxon>
        <taxon>Pseudomonadati</taxon>
        <taxon>Bacteroidota</taxon>
        <taxon>Sphingobacteriia</taxon>
        <taxon>Sphingobacteriales</taxon>
        <taxon>Sphingobacteriaceae</taxon>
        <taxon>Mucilaginibacter</taxon>
    </lineage>
</organism>
<accession>A0A562UDV7</accession>
<dbReference type="GO" id="GO:0005829">
    <property type="term" value="C:cytosol"/>
    <property type="evidence" value="ECO:0007669"/>
    <property type="project" value="TreeGrafter"/>
</dbReference>